<dbReference type="OrthoDB" id="5516033at2759"/>
<keyword evidence="7" id="KW-0999">Mitochondrion inner membrane</keyword>
<reference evidence="11 12" key="1">
    <citation type="journal article" date="2019" name="Environ. Microbiol.">
        <title>At the nexus of three kingdoms: the genome of the mycorrhizal fungus Gigaspora margarita provides insights into plant, endobacterial and fungal interactions.</title>
        <authorList>
            <person name="Venice F."/>
            <person name="Ghignone S."/>
            <person name="Salvioli di Fossalunga A."/>
            <person name="Amselem J."/>
            <person name="Novero M."/>
            <person name="Xianan X."/>
            <person name="Sedzielewska Toro K."/>
            <person name="Morin E."/>
            <person name="Lipzen A."/>
            <person name="Grigoriev I.V."/>
            <person name="Henrissat B."/>
            <person name="Martin F.M."/>
            <person name="Bonfante P."/>
        </authorList>
    </citation>
    <scope>NUCLEOTIDE SEQUENCE [LARGE SCALE GENOMIC DNA]</scope>
    <source>
        <strain evidence="11 12">BEG34</strain>
    </source>
</reference>
<keyword evidence="8" id="KW-1133">Transmembrane helix</keyword>
<gene>
    <name evidence="11" type="ORF">F8M41_013091</name>
</gene>
<evidence type="ECO:0000256" key="8">
    <source>
        <dbReference type="ARBA" id="ARBA00022989"/>
    </source>
</evidence>
<evidence type="ECO:0000256" key="2">
    <source>
        <dbReference type="ARBA" id="ARBA00004434"/>
    </source>
</evidence>
<dbReference type="EMBL" id="WTPW01002655">
    <property type="protein sequence ID" value="KAF0372997.1"/>
    <property type="molecule type" value="Genomic_DNA"/>
</dbReference>
<evidence type="ECO:0000256" key="4">
    <source>
        <dbReference type="ARBA" id="ARBA00015368"/>
    </source>
</evidence>
<evidence type="ECO:0000313" key="12">
    <source>
        <dbReference type="Proteomes" id="UP000439903"/>
    </source>
</evidence>
<dbReference type="PANTHER" id="PTHR17130">
    <property type="entry name" value="MITOCHONDRIAL OUTER MEMBRANE PROTEIN 25"/>
    <property type="match status" value="1"/>
</dbReference>
<protein>
    <recommendedName>
        <fullName evidence="4">Cytochrome c oxidase assembly protein COX16, mitochondrial</fullName>
    </recommendedName>
    <alternativeName>
        <fullName evidence="5">Cytochrome c oxidase assembly protein cox16, mitochondrial</fullName>
    </alternativeName>
</protein>
<dbReference type="Proteomes" id="UP000439903">
    <property type="component" value="Unassembled WGS sequence"/>
</dbReference>
<dbReference type="PANTHER" id="PTHR17130:SF14">
    <property type="entry name" value="CYTOCHROME C OXIDASE ASSEMBLY PROTEIN COX16 HOMOLOG, MITOCHONDRIAL"/>
    <property type="match status" value="1"/>
</dbReference>
<name>A0A8H3WX51_GIGMA</name>
<comment type="similarity">
    <text evidence="3">Belongs to the COX16 family.</text>
</comment>
<comment type="subcellular location">
    <subcellularLocation>
        <location evidence="2">Mitochondrion inner membrane</location>
        <topology evidence="2">Single-pass membrane protein</topology>
    </subcellularLocation>
</comment>
<evidence type="ECO:0000256" key="6">
    <source>
        <dbReference type="ARBA" id="ARBA00022692"/>
    </source>
</evidence>
<dbReference type="InterPro" id="IPR020164">
    <property type="entry name" value="Cyt_c_Oxase_assmbl_COX16"/>
</dbReference>
<accession>A0A8H3WX51</accession>
<organism evidence="11 12">
    <name type="scientific">Gigaspora margarita</name>
    <dbReference type="NCBI Taxonomy" id="4874"/>
    <lineage>
        <taxon>Eukaryota</taxon>
        <taxon>Fungi</taxon>
        <taxon>Fungi incertae sedis</taxon>
        <taxon>Mucoromycota</taxon>
        <taxon>Glomeromycotina</taxon>
        <taxon>Glomeromycetes</taxon>
        <taxon>Diversisporales</taxon>
        <taxon>Gigasporaceae</taxon>
        <taxon>Gigaspora</taxon>
    </lineage>
</organism>
<comment type="caution">
    <text evidence="11">The sequence shown here is derived from an EMBL/GenBank/DDBJ whole genome shotgun (WGS) entry which is preliminary data.</text>
</comment>
<keyword evidence="6" id="KW-0812">Transmembrane</keyword>
<evidence type="ECO:0000313" key="11">
    <source>
        <dbReference type="EMBL" id="KAF0372997.1"/>
    </source>
</evidence>
<evidence type="ECO:0000256" key="10">
    <source>
        <dbReference type="ARBA" id="ARBA00023136"/>
    </source>
</evidence>
<keyword evidence="10" id="KW-0472">Membrane</keyword>
<keyword evidence="12" id="KW-1185">Reference proteome</keyword>
<keyword evidence="9" id="KW-0496">Mitochondrion</keyword>
<comment type="function">
    <text evidence="1">Required for the assembly of the mitochondrial respiratory chain complex IV (CIV), also known as cytochrome c oxidase. May participate in merging the COX1 and COX2 assembly lines.</text>
</comment>
<evidence type="ECO:0000256" key="3">
    <source>
        <dbReference type="ARBA" id="ARBA00008370"/>
    </source>
</evidence>
<dbReference type="Pfam" id="PF14138">
    <property type="entry name" value="COX16"/>
    <property type="match status" value="1"/>
</dbReference>
<evidence type="ECO:0000256" key="7">
    <source>
        <dbReference type="ARBA" id="ARBA00022792"/>
    </source>
</evidence>
<dbReference type="AlphaFoldDB" id="A0A8H3WX51"/>
<dbReference type="GO" id="GO:0033617">
    <property type="term" value="P:mitochondrial respiratory chain complex IV assembly"/>
    <property type="evidence" value="ECO:0007669"/>
    <property type="project" value="TreeGrafter"/>
</dbReference>
<evidence type="ECO:0000256" key="9">
    <source>
        <dbReference type="ARBA" id="ARBA00023128"/>
    </source>
</evidence>
<evidence type="ECO:0000256" key="1">
    <source>
        <dbReference type="ARBA" id="ARBA00002490"/>
    </source>
</evidence>
<dbReference type="GO" id="GO:0005743">
    <property type="term" value="C:mitochondrial inner membrane"/>
    <property type="evidence" value="ECO:0007669"/>
    <property type="project" value="UniProtKB-SubCell"/>
</dbReference>
<evidence type="ECO:0000256" key="5">
    <source>
        <dbReference type="ARBA" id="ARBA00019222"/>
    </source>
</evidence>
<proteinExistence type="inferred from homology"/>
<sequence length="109" mass="13127">MSYLQRRPLKRPPAYKIIKRHPFALFGLPLILSIVAGSYALSHLTQTRYEVHSNKTRKVEKEELLQMNKDRQVPNLQEEYWKLQLDKEQFDNWENKRVERTKDQFDGVL</sequence>